<feature type="non-terminal residue" evidence="9">
    <location>
        <position position="1"/>
    </location>
</feature>
<dbReference type="eggNOG" id="KOG1217">
    <property type="taxonomic scope" value="Eukaryota"/>
</dbReference>
<feature type="non-terminal residue" evidence="9">
    <location>
        <position position="104"/>
    </location>
</feature>
<dbReference type="PROSITE" id="PS00010">
    <property type="entry name" value="ASX_HYDROXYL"/>
    <property type="match status" value="1"/>
</dbReference>
<keyword evidence="6" id="KW-1015">Disulfide bond</keyword>
<sequence length="104" mass="11602">DDNECEVENGGCQQICVNTDGSFYCSCQPGYALDANGVTCSGTKVSTLLVGKFKTEHYFLFTEVNECHSNELQDCHYCINTPGSFRCTCRDGHRLVNERECRGK</sequence>
<feature type="domain" description="EGF-like" evidence="8">
    <location>
        <begin position="25"/>
        <end position="40"/>
    </location>
</feature>
<evidence type="ECO:0000313" key="9">
    <source>
        <dbReference type="EMBL" id="EEN60857.1"/>
    </source>
</evidence>
<dbReference type="GO" id="GO:0005576">
    <property type="term" value="C:extracellular region"/>
    <property type="evidence" value="ECO:0007669"/>
    <property type="project" value="UniProtKB-SubCell"/>
</dbReference>
<dbReference type="SMART" id="SM00181">
    <property type="entry name" value="EGF"/>
    <property type="match status" value="2"/>
</dbReference>
<keyword evidence="2" id="KW-0964">Secreted</keyword>
<accession>C3YG52</accession>
<evidence type="ECO:0000256" key="1">
    <source>
        <dbReference type="ARBA" id="ARBA00004613"/>
    </source>
</evidence>
<keyword evidence="7" id="KW-0325">Glycoprotein</keyword>
<evidence type="ECO:0000256" key="3">
    <source>
        <dbReference type="ARBA" id="ARBA00022536"/>
    </source>
</evidence>
<evidence type="ECO:0000256" key="4">
    <source>
        <dbReference type="ARBA" id="ARBA00022729"/>
    </source>
</evidence>
<dbReference type="FunFam" id="2.10.25.10:FF:000240">
    <property type="entry name" value="Vitamin K-dependent protein S"/>
    <property type="match status" value="1"/>
</dbReference>
<dbReference type="EMBL" id="GG666510">
    <property type="protein sequence ID" value="EEN60857.1"/>
    <property type="molecule type" value="Genomic_DNA"/>
</dbReference>
<evidence type="ECO:0000256" key="7">
    <source>
        <dbReference type="ARBA" id="ARBA00023180"/>
    </source>
</evidence>
<keyword evidence="3" id="KW-0245">EGF-like domain</keyword>
<dbReference type="Pfam" id="PF14670">
    <property type="entry name" value="FXa_inhibition"/>
    <property type="match status" value="1"/>
</dbReference>
<dbReference type="InterPro" id="IPR000742">
    <property type="entry name" value="EGF"/>
</dbReference>
<dbReference type="PANTHER" id="PTHR47333:SF4">
    <property type="entry name" value="EGF-LIKE DOMAIN-CONTAINING PROTEIN"/>
    <property type="match status" value="1"/>
</dbReference>
<gene>
    <name evidence="9" type="ORF">BRAFLDRAFT_189717</name>
</gene>
<evidence type="ECO:0000256" key="5">
    <source>
        <dbReference type="ARBA" id="ARBA00022737"/>
    </source>
</evidence>
<dbReference type="InParanoid" id="C3YG52"/>
<protein>
    <recommendedName>
        <fullName evidence="8">EGF-like domain-containing protein</fullName>
    </recommendedName>
</protein>
<evidence type="ECO:0000259" key="8">
    <source>
        <dbReference type="PROSITE" id="PS01186"/>
    </source>
</evidence>
<keyword evidence="5" id="KW-0677">Repeat</keyword>
<dbReference type="SUPFAM" id="SSF57196">
    <property type="entry name" value="EGF/Laminin"/>
    <property type="match status" value="2"/>
</dbReference>
<dbReference type="Gene3D" id="2.10.25.10">
    <property type="entry name" value="Laminin"/>
    <property type="match status" value="2"/>
</dbReference>
<dbReference type="PANTHER" id="PTHR47333">
    <property type="entry name" value="VON WILLEBRAND FACTOR C AND EGF DOMAIN-CONTAINING PROTEIN"/>
    <property type="match status" value="1"/>
</dbReference>
<keyword evidence="4" id="KW-0732">Signal</keyword>
<proteinExistence type="predicted"/>
<dbReference type="InterPro" id="IPR049883">
    <property type="entry name" value="NOTCH1_EGF-like"/>
</dbReference>
<dbReference type="SMART" id="SM00179">
    <property type="entry name" value="EGF_CA"/>
    <property type="match status" value="2"/>
</dbReference>
<dbReference type="InterPro" id="IPR000152">
    <property type="entry name" value="EGF-type_Asp/Asn_hydroxyl_site"/>
</dbReference>
<reference evidence="9" key="1">
    <citation type="journal article" date="2008" name="Nature">
        <title>The amphioxus genome and the evolution of the chordate karyotype.</title>
        <authorList>
            <consortium name="US DOE Joint Genome Institute (JGI-PGF)"/>
            <person name="Putnam N.H."/>
            <person name="Butts T."/>
            <person name="Ferrier D.E.K."/>
            <person name="Furlong R.F."/>
            <person name="Hellsten U."/>
            <person name="Kawashima T."/>
            <person name="Robinson-Rechavi M."/>
            <person name="Shoguchi E."/>
            <person name="Terry A."/>
            <person name="Yu J.-K."/>
            <person name="Benito-Gutierrez E.L."/>
            <person name="Dubchak I."/>
            <person name="Garcia-Fernandez J."/>
            <person name="Gibson-Brown J.J."/>
            <person name="Grigoriev I.V."/>
            <person name="Horton A.C."/>
            <person name="de Jong P.J."/>
            <person name="Jurka J."/>
            <person name="Kapitonov V.V."/>
            <person name="Kohara Y."/>
            <person name="Kuroki Y."/>
            <person name="Lindquist E."/>
            <person name="Lucas S."/>
            <person name="Osoegawa K."/>
            <person name="Pennacchio L.A."/>
            <person name="Salamov A.A."/>
            <person name="Satou Y."/>
            <person name="Sauka-Spengler T."/>
            <person name="Schmutz J."/>
            <person name="Shin-I T."/>
            <person name="Toyoda A."/>
            <person name="Bronner-Fraser M."/>
            <person name="Fujiyama A."/>
            <person name="Holland L.Z."/>
            <person name="Holland P.W.H."/>
            <person name="Satoh N."/>
            <person name="Rokhsar D.S."/>
        </authorList>
    </citation>
    <scope>NUCLEOTIDE SEQUENCE [LARGE SCALE GENOMIC DNA]</scope>
    <source>
        <strain evidence="9">S238N-H82</strain>
        <tissue evidence="9">Testes</tissue>
    </source>
</reference>
<dbReference type="AlphaFoldDB" id="C3YG52"/>
<organism>
    <name type="scientific">Branchiostoma floridae</name>
    <name type="common">Florida lancelet</name>
    <name type="synonym">Amphioxus</name>
    <dbReference type="NCBI Taxonomy" id="7739"/>
    <lineage>
        <taxon>Eukaryota</taxon>
        <taxon>Metazoa</taxon>
        <taxon>Chordata</taxon>
        <taxon>Cephalochordata</taxon>
        <taxon>Leptocardii</taxon>
        <taxon>Amphioxiformes</taxon>
        <taxon>Branchiostomatidae</taxon>
        <taxon>Branchiostoma</taxon>
    </lineage>
</organism>
<dbReference type="InterPro" id="IPR052080">
    <property type="entry name" value="vWF_C/EGF_Fibrillin"/>
</dbReference>
<comment type="subcellular location">
    <subcellularLocation>
        <location evidence="1">Secreted</location>
    </subcellularLocation>
</comment>
<evidence type="ECO:0000256" key="2">
    <source>
        <dbReference type="ARBA" id="ARBA00022525"/>
    </source>
</evidence>
<dbReference type="PROSITE" id="PS01186">
    <property type="entry name" value="EGF_2"/>
    <property type="match status" value="1"/>
</dbReference>
<name>C3YG52_BRAFL</name>
<evidence type="ECO:0000256" key="6">
    <source>
        <dbReference type="ARBA" id="ARBA00023157"/>
    </source>
</evidence>
<dbReference type="Pfam" id="PF07645">
    <property type="entry name" value="EGF_CA"/>
    <property type="match status" value="1"/>
</dbReference>
<dbReference type="InterPro" id="IPR001881">
    <property type="entry name" value="EGF-like_Ca-bd_dom"/>
</dbReference>
<dbReference type="GO" id="GO:0005509">
    <property type="term" value="F:calcium ion binding"/>
    <property type="evidence" value="ECO:0007669"/>
    <property type="project" value="InterPro"/>
</dbReference>